<name>A0ACC2UXJ9_9TREE</name>
<evidence type="ECO:0000313" key="1">
    <source>
        <dbReference type="EMBL" id="KAJ9091669.1"/>
    </source>
</evidence>
<organism evidence="1 2">
    <name type="scientific">Naganishia adeliensis</name>
    <dbReference type="NCBI Taxonomy" id="92952"/>
    <lineage>
        <taxon>Eukaryota</taxon>
        <taxon>Fungi</taxon>
        <taxon>Dikarya</taxon>
        <taxon>Basidiomycota</taxon>
        <taxon>Agaricomycotina</taxon>
        <taxon>Tremellomycetes</taxon>
        <taxon>Filobasidiales</taxon>
        <taxon>Filobasidiaceae</taxon>
        <taxon>Naganishia</taxon>
    </lineage>
</organism>
<sequence>MISSFSESIPVISTTYQTTSSGNLISTRARIYGASAIILHGRNVLESGVILRGDLRRSLLGSSASAGGGKAETDGQMAIVMGRYCRIGEDGVIRPPGKMTKGVFNYYKLSISDCVDIGQRCVVEALSIGKGVTIGDDCIIGKFAIIRDYATIDPGSVLPPLAVVPSLTRWSGNPARMISDLPETTPEIVDARMRAEYKRYKVVKSAASEGRKDAVAR</sequence>
<protein>
    <submittedName>
        <fullName evidence="1">Uncharacterized protein</fullName>
    </submittedName>
</protein>
<dbReference type="EMBL" id="JASBWS010000195">
    <property type="protein sequence ID" value="KAJ9091669.1"/>
    <property type="molecule type" value="Genomic_DNA"/>
</dbReference>
<reference evidence="1" key="1">
    <citation type="submission" date="2023-04" db="EMBL/GenBank/DDBJ databases">
        <title>Draft Genome sequencing of Naganishia species isolated from polar environments using Oxford Nanopore Technology.</title>
        <authorList>
            <person name="Leo P."/>
            <person name="Venkateswaran K."/>
        </authorList>
    </citation>
    <scope>NUCLEOTIDE SEQUENCE</scope>
    <source>
        <strain evidence="1">MNA-CCFEE 5262</strain>
    </source>
</reference>
<evidence type="ECO:0000313" key="2">
    <source>
        <dbReference type="Proteomes" id="UP001230649"/>
    </source>
</evidence>
<gene>
    <name evidence="1" type="ORF">QFC20_007580</name>
</gene>
<comment type="caution">
    <text evidence="1">The sequence shown here is derived from an EMBL/GenBank/DDBJ whole genome shotgun (WGS) entry which is preliminary data.</text>
</comment>
<keyword evidence="2" id="KW-1185">Reference proteome</keyword>
<proteinExistence type="predicted"/>
<accession>A0ACC2UXJ9</accession>
<dbReference type="Proteomes" id="UP001230649">
    <property type="component" value="Unassembled WGS sequence"/>
</dbReference>